<gene>
    <name evidence="3" type="ORF">SCUD_LOCUS17255</name>
</gene>
<dbReference type="PANTHER" id="PTHR12661">
    <property type="entry name" value="PETER PAN-RELATED"/>
    <property type="match status" value="1"/>
</dbReference>
<dbReference type="GO" id="GO:0006364">
    <property type="term" value="P:rRNA processing"/>
    <property type="evidence" value="ECO:0007669"/>
    <property type="project" value="InterPro"/>
</dbReference>
<proteinExistence type="predicted"/>
<evidence type="ECO:0000256" key="1">
    <source>
        <dbReference type="SAM" id="MobiDB-lite"/>
    </source>
</evidence>
<sequence>MFTKHSHGLTKVISCQDIVSPPFSLSFQYADDQSPLEKPQFSHIQTVDVLNINQQSSSQINLIKHEPLSLTNDFPCLSENKTNPNDTKQKKLQNRQTKKIIIDTIVHQSEQQHSSHTTSSVVNNTLKPEINSLIKLIKSIQFNDNMDIECLLYAKSQYVAPPDMETRNRELIQTVENDLFDKSGKTAFIRFADLSRRYRYKQINATAYLEGLIGLLNVNTVNQNDDDNIPYWIGPMISLLPDIGLQRALLRALQAQGSPRIPVDMQEALLKSGHQFKRNKIPILALPPWSKKVLKTMQTCQECGQKRPKSVRNARNAALALEEKRYTKTPHTMVFSRPGVGSLVKQLSLDVREIFEPFTASRLRVTRQNVLKDFITIAGPLNVTHLLYFTHPNDEKREQKRARRLAKASAKRLENDSSSIEQSS</sequence>
<protein>
    <submittedName>
        <fullName evidence="5">Brix domain-containing protein</fullName>
    </submittedName>
</protein>
<accession>A0A183KQC0</accession>
<dbReference type="PROSITE" id="PS50833">
    <property type="entry name" value="BRIX"/>
    <property type="match status" value="1"/>
</dbReference>
<dbReference type="STRING" id="6186.A0A183KQC0"/>
<reference evidence="5" key="1">
    <citation type="submission" date="2016-06" db="UniProtKB">
        <authorList>
            <consortium name="WormBaseParasite"/>
        </authorList>
    </citation>
    <scope>IDENTIFICATION</scope>
</reference>
<evidence type="ECO:0000313" key="4">
    <source>
        <dbReference type="Proteomes" id="UP000279833"/>
    </source>
</evidence>
<dbReference type="WBParaSite" id="SCUD_0001725801-mRNA-1">
    <property type="protein sequence ID" value="SCUD_0001725801-mRNA-1"/>
    <property type="gene ID" value="SCUD_0001725801"/>
</dbReference>
<dbReference type="GO" id="GO:0019843">
    <property type="term" value="F:rRNA binding"/>
    <property type="evidence" value="ECO:0007669"/>
    <property type="project" value="InterPro"/>
</dbReference>
<dbReference type="EMBL" id="UZAK01039570">
    <property type="protein sequence ID" value="VDP63178.1"/>
    <property type="molecule type" value="Genomic_DNA"/>
</dbReference>
<organism evidence="5">
    <name type="scientific">Schistosoma curassoni</name>
    <dbReference type="NCBI Taxonomy" id="6186"/>
    <lineage>
        <taxon>Eukaryota</taxon>
        <taxon>Metazoa</taxon>
        <taxon>Spiralia</taxon>
        <taxon>Lophotrochozoa</taxon>
        <taxon>Platyhelminthes</taxon>
        <taxon>Trematoda</taxon>
        <taxon>Digenea</taxon>
        <taxon>Strigeidida</taxon>
        <taxon>Schistosomatoidea</taxon>
        <taxon>Schistosomatidae</taxon>
        <taxon>Schistosoma</taxon>
    </lineage>
</organism>
<dbReference type="GO" id="GO:0030687">
    <property type="term" value="C:preribosome, large subunit precursor"/>
    <property type="evidence" value="ECO:0007669"/>
    <property type="project" value="TreeGrafter"/>
</dbReference>
<evidence type="ECO:0000313" key="3">
    <source>
        <dbReference type="EMBL" id="VDP63178.1"/>
    </source>
</evidence>
<dbReference type="PANTHER" id="PTHR12661:SF5">
    <property type="entry name" value="SUPPRESSOR OF SWI4 1 HOMOLOG"/>
    <property type="match status" value="1"/>
</dbReference>
<evidence type="ECO:0000313" key="5">
    <source>
        <dbReference type="WBParaSite" id="SCUD_0001725801-mRNA-1"/>
    </source>
</evidence>
<dbReference type="Proteomes" id="UP000279833">
    <property type="component" value="Unassembled WGS sequence"/>
</dbReference>
<feature type="domain" description="Brix" evidence="2">
    <location>
        <begin position="330"/>
        <end position="424"/>
    </location>
</feature>
<dbReference type="InterPro" id="IPR057634">
    <property type="entry name" value="PAH_ZNF598/HEL2"/>
</dbReference>
<name>A0A183KQC0_9TREM</name>
<dbReference type="AlphaFoldDB" id="A0A183KQC0"/>
<reference evidence="3 4" key="2">
    <citation type="submission" date="2018-11" db="EMBL/GenBank/DDBJ databases">
        <authorList>
            <consortium name="Pathogen Informatics"/>
        </authorList>
    </citation>
    <scope>NUCLEOTIDE SEQUENCE [LARGE SCALE GENOMIC DNA]</scope>
    <source>
        <strain evidence="3">Dakar</strain>
        <strain evidence="4">Dakar, Senegal</strain>
    </source>
</reference>
<evidence type="ECO:0000259" key="2">
    <source>
        <dbReference type="PROSITE" id="PS50833"/>
    </source>
</evidence>
<dbReference type="InterPro" id="IPR045112">
    <property type="entry name" value="PPAN-like"/>
</dbReference>
<dbReference type="GO" id="GO:0000027">
    <property type="term" value="P:ribosomal large subunit assembly"/>
    <property type="evidence" value="ECO:0007669"/>
    <property type="project" value="TreeGrafter"/>
</dbReference>
<dbReference type="InterPro" id="IPR007109">
    <property type="entry name" value="Brix"/>
</dbReference>
<keyword evidence="4" id="KW-1185">Reference proteome</keyword>
<dbReference type="Pfam" id="PF23202">
    <property type="entry name" value="PAH_ZNF598"/>
    <property type="match status" value="1"/>
</dbReference>
<feature type="compositionally biased region" description="Basic residues" evidence="1">
    <location>
        <begin position="399"/>
        <end position="410"/>
    </location>
</feature>
<feature type="region of interest" description="Disordered" evidence="1">
    <location>
        <begin position="395"/>
        <end position="424"/>
    </location>
</feature>